<evidence type="ECO:0000313" key="3">
    <source>
        <dbReference type="Proteomes" id="UP000678393"/>
    </source>
</evidence>
<dbReference type="EMBL" id="CAJHNH020008540">
    <property type="protein sequence ID" value="CAG5136513.1"/>
    <property type="molecule type" value="Genomic_DNA"/>
</dbReference>
<proteinExistence type="inferred from homology"/>
<dbReference type="AlphaFoldDB" id="A0A8S4A3Q2"/>
<comment type="caution">
    <text evidence="2">The sequence shown here is derived from an EMBL/GenBank/DDBJ whole genome shotgun (WGS) entry which is preliminary data.</text>
</comment>
<gene>
    <name evidence="2" type="ORF">CUNI_LOCUS22071</name>
</gene>
<dbReference type="PANTHER" id="PTHR15907">
    <property type="entry name" value="DUF614 FAMILY PROTEIN-RELATED"/>
    <property type="match status" value="1"/>
</dbReference>
<organism evidence="2 3">
    <name type="scientific">Candidula unifasciata</name>
    <dbReference type="NCBI Taxonomy" id="100452"/>
    <lineage>
        <taxon>Eukaryota</taxon>
        <taxon>Metazoa</taxon>
        <taxon>Spiralia</taxon>
        <taxon>Lophotrochozoa</taxon>
        <taxon>Mollusca</taxon>
        <taxon>Gastropoda</taxon>
        <taxon>Heterobranchia</taxon>
        <taxon>Euthyneura</taxon>
        <taxon>Panpulmonata</taxon>
        <taxon>Eupulmonata</taxon>
        <taxon>Stylommatophora</taxon>
        <taxon>Helicina</taxon>
        <taxon>Helicoidea</taxon>
        <taxon>Geomitridae</taxon>
        <taxon>Candidula</taxon>
    </lineage>
</organism>
<reference evidence="2" key="1">
    <citation type="submission" date="2021-04" db="EMBL/GenBank/DDBJ databases">
        <authorList>
            <consortium name="Molecular Ecology Group"/>
        </authorList>
    </citation>
    <scope>NUCLEOTIDE SEQUENCE</scope>
</reference>
<dbReference type="Pfam" id="PF04749">
    <property type="entry name" value="PLAC8"/>
    <property type="match status" value="1"/>
</dbReference>
<dbReference type="NCBIfam" id="TIGR01571">
    <property type="entry name" value="A_thal_Cys_rich"/>
    <property type="match status" value="1"/>
</dbReference>
<comment type="similarity">
    <text evidence="1">Belongs to the cornifelin family.</text>
</comment>
<evidence type="ECO:0000256" key="1">
    <source>
        <dbReference type="ARBA" id="ARBA00009024"/>
    </source>
</evidence>
<protein>
    <submittedName>
        <fullName evidence="2">Uncharacterized protein</fullName>
    </submittedName>
</protein>
<dbReference type="Proteomes" id="UP000678393">
    <property type="component" value="Unassembled WGS sequence"/>
</dbReference>
<dbReference type="OrthoDB" id="1045822at2759"/>
<sequence length="171" mass="18891">MAAYNQPAPPYTGPSVSYFNPSAPYDYSQFNPYTINQPDPNFYALPPCGPMNSSSTTVVIQQPVPALGMNGRRSWSTGMCDCCKDMNICCCGTFCYCCMACQIATQLGESFCVPCFVPGWQTVLRTKMRLQHAISGSVMDDCLATTFCFPCTLCQLARELKLYTTRGQVMH</sequence>
<name>A0A8S4A3Q2_9EUPU</name>
<accession>A0A8S4A3Q2</accession>
<evidence type="ECO:0000313" key="2">
    <source>
        <dbReference type="EMBL" id="CAG5136513.1"/>
    </source>
</evidence>
<dbReference type="InterPro" id="IPR006461">
    <property type="entry name" value="PLAC_motif_containing"/>
</dbReference>
<keyword evidence="3" id="KW-1185">Reference proteome</keyword>